<reference evidence="1" key="1">
    <citation type="submission" date="2022-02" db="EMBL/GenBank/DDBJ databases">
        <title>Coral-associated bacteria.</title>
        <authorList>
            <person name="Tang K."/>
            <person name="Wang X."/>
        </authorList>
    </citation>
    <scope>NUCLEOTIDE SEQUENCE</scope>
    <source>
        <strain evidence="1">SCSIO 43006</strain>
    </source>
</reference>
<accession>A0ABY4VFT2</accession>
<dbReference type="EMBL" id="CP092418">
    <property type="protein sequence ID" value="USD23137.1"/>
    <property type="molecule type" value="Genomic_DNA"/>
</dbReference>
<proteinExistence type="predicted"/>
<keyword evidence="2" id="KW-1185">Reference proteome</keyword>
<gene>
    <name evidence="1" type="ORF">MJO52_08370</name>
</gene>
<evidence type="ECO:0000313" key="1">
    <source>
        <dbReference type="EMBL" id="USD23137.1"/>
    </source>
</evidence>
<protein>
    <submittedName>
        <fullName evidence="1">Uncharacterized protein</fullName>
    </submittedName>
</protein>
<evidence type="ECO:0000313" key="2">
    <source>
        <dbReference type="Proteomes" id="UP001055658"/>
    </source>
</evidence>
<dbReference type="Proteomes" id="UP001055658">
    <property type="component" value="Chromosome"/>
</dbReference>
<dbReference type="RefSeq" id="WP_252085484.1">
    <property type="nucleotide sequence ID" value="NZ_CP092418.1"/>
</dbReference>
<sequence>MSNQTKNTFQPDVSNISKQIVRNAVELQGIHILQGKSDSLRDERLSNIMLKNSVMMKWLQNPSNTSYKEVLSGIGVNSLKDDVREAYQYALEMVHQKSDKS</sequence>
<name>A0ABY4VFT2_9GAMM</name>
<organism evidence="1 2">
    <name type="scientific">Microbulbifer variabilis</name>
    <dbReference type="NCBI Taxonomy" id="266805"/>
    <lineage>
        <taxon>Bacteria</taxon>
        <taxon>Pseudomonadati</taxon>
        <taxon>Pseudomonadota</taxon>
        <taxon>Gammaproteobacteria</taxon>
        <taxon>Cellvibrionales</taxon>
        <taxon>Microbulbiferaceae</taxon>
        <taxon>Microbulbifer</taxon>
    </lineage>
</organism>